<keyword evidence="5 9" id="KW-1133">Transmembrane helix</keyword>
<evidence type="ECO:0000313" key="11">
    <source>
        <dbReference type="Proteomes" id="UP001519460"/>
    </source>
</evidence>
<evidence type="ECO:0000256" key="1">
    <source>
        <dbReference type="ARBA" id="ARBA00004323"/>
    </source>
</evidence>
<sequence>MPVRLRLKRVVIAIVFIIMVLGLVFFTDLHSIEKFSSRDVSINVTRDDAVYINVPSDLSTELGRKSRIAQMQRACEMKREGDTMNILVHVHEPSVRMSYCVVAKAGCTFWIRIFRFLNNDTGGHIVRTPWEIGRILAHDTKHRDMKMYRLQNEEDRQFLQTTTRFMFARDPFSRLWSAYVDKLMLPNYWHSTGREIVARRPNATERSLQCGHDVSFREFVQYVVDEATEKGSKRLNGHWRPIQYACDPCKFQPHFIGKQETFMTDTDVILKELGIQHVLQGYDRNVRVRDEINILTRFNFGFRPHPSCATHKDLFKLLWKAFQINGYISPFSDTSALEGLPEKAGPDQFIDVVYKELERTWTDGRLGSLNKRQYMVHAYRGVPNSLLEKMANVYEMDFEYFGYEKRPKDLFG</sequence>
<dbReference type="InterPro" id="IPR018011">
    <property type="entry name" value="Carb_sulfotrans_8-10"/>
</dbReference>
<dbReference type="GO" id="GO:0008146">
    <property type="term" value="F:sulfotransferase activity"/>
    <property type="evidence" value="ECO:0007669"/>
    <property type="project" value="UniProtKB-ARBA"/>
</dbReference>
<gene>
    <name evidence="10" type="ORF">BaRGS_00034918</name>
</gene>
<keyword evidence="11" id="KW-1185">Reference proteome</keyword>
<proteinExistence type="inferred from homology"/>
<accession>A0ABD0JG56</accession>
<comment type="subcellular location">
    <subcellularLocation>
        <location evidence="1 9">Golgi apparatus membrane</location>
        <topology evidence="1 9">Single-pass type II membrane protein</topology>
    </subcellularLocation>
</comment>
<keyword evidence="9" id="KW-0119">Carbohydrate metabolism</keyword>
<organism evidence="10 11">
    <name type="scientific">Batillaria attramentaria</name>
    <dbReference type="NCBI Taxonomy" id="370345"/>
    <lineage>
        <taxon>Eukaryota</taxon>
        <taxon>Metazoa</taxon>
        <taxon>Spiralia</taxon>
        <taxon>Lophotrochozoa</taxon>
        <taxon>Mollusca</taxon>
        <taxon>Gastropoda</taxon>
        <taxon>Caenogastropoda</taxon>
        <taxon>Sorbeoconcha</taxon>
        <taxon>Cerithioidea</taxon>
        <taxon>Batillariidae</taxon>
        <taxon>Batillaria</taxon>
    </lineage>
</organism>
<dbReference type="PANTHER" id="PTHR12137">
    <property type="entry name" value="CARBOHYDRATE SULFOTRANSFERASE"/>
    <property type="match status" value="1"/>
</dbReference>
<evidence type="ECO:0000256" key="8">
    <source>
        <dbReference type="ARBA" id="ARBA00023180"/>
    </source>
</evidence>
<dbReference type="InterPro" id="IPR005331">
    <property type="entry name" value="Sulfotransferase"/>
</dbReference>
<evidence type="ECO:0000256" key="3">
    <source>
        <dbReference type="ARBA" id="ARBA00022679"/>
    </source>
</evidence>
<comment type="similarity">
    <text evidence="2 9">Belongs to the sulfotransferase 2 family.</text>
</comment>
<evidence type="ECO:0000256" key="9">
    <source>
        <dbReference type="RuleBase" id="RU364020"/>
    </source>
</evidence>
<keyword evidence="6 9" id="KW-0333">Golgi apparatus</keyword>
<reference evidence="10 11" key="1">
    <citation type="journal article" date="2023" name="Sci. Data">
        <title>Genome assembly of the Korean intertidal mud-creeper Batillaria attramentaria.</title>
        <authorList>
            <person name="Patra A.K."/>
            <person name="Ho P.T."/>
            <person name="Jun S."/>
            <person name="Lee S.J."/>
            <person name="Kim Y."/>
            <person name="Won Y.J."/>
        </authorList>
    </citation>
    <scope>NUCLEOTIDE SEQUENCE [LARGE SCALE GENOMIC DNA]</scope>
    <source>
        <strain evidence="10">Wonlab-2016</strain>
    </source>
</reference>
<keyword evidence="9" id="KW-0735">Signal-anchor</keyword>
<dbReference type="Proteomes" id="UP001519460">
    <property type="component" value="Unassembled WGS sequence"/>
</dbReference>
<keyword evidence="7 9" id="KW-0472">Membrane</keyword>
<evidence type="ECO:0000256" key="4">
    <source>
        <dbReference type="ARBA" id="ARBA00022692"/>
    </source>
</evidence>
<dbReference type="AlphaFoldDB" id="A0ABD0JG56"/>
<feature type="transmembrane region" description="Helical" evidence="9">
    <location>
        <begin position="7"/>
        <end position="26"/>
    </location>
</feature>
<dbReference type="GO" id="GO:0000139">
    <property type="term" value="C:Golgi membrane"/>
    <property type="evidence" value="ECO:0007669"/>
    <property type="project" value="UniProtKB-SubCell"/>
</dbReference>
<evidence type="ECO:0000256" key="7">
    <source>
        <dbReference type="ARBA" id="ARBA00023136"/>
    </source>
</evidence>
<keyword evidence="4 9" id="KW-0812">Transmembrane</keyword>
<keyword evidence="3 9" id="KW-0808">Transferase</keyword>
<protein>
    <recommendedName>
        <fullName evidence="9">Carbohydrate sulfotransferase</fullName>
        <ecNumber evidence="9">2.8.2.-</ecNumber>
    </recommendedName>
</protein>
<comment type="caution">
    <text evidence="10">The sequence shown here is derived from an EMBL/GenBank/DDBJ whole genome shotgun (WGS) entry which is preliminary data.</text>
</comment>
<dbReference type="EMBL" id="JACVVK020000456">
    <property type="protein sequence ID" value="KAK7473811.1"/>
    <property type="molecule type" value="Genomic_DNA"/>
</dbReference>
<dbReference type="PANTHER" id="PTHR12137:SF54">
    <property type="entry name" value="CARBOHYDRATE SULFOTRANSFERASE"/>
    <property type="match status" value="1"/>
</dbReference>
<evidence type="ECO:0000256" key="2">
    <source>
        <dbReference type="ARBA" id="ARBA00006339"/>
    </source>
</evidence>
<evidence type="ECO:0000256" key="5">
    <source>
        <dbReference type="ARBA" id="ARBA00022989"/>
    </source>
</evidence>
<evidence type="ECO:0000313" key="10">
    <source>
        <dbReference type="EMBL" id="KAK7473811.1"/>
    </source>
</evidence>
<evidence type="ECO:0000256" key="6">
    <source>
        <dbReference type="ARBA" id="ARBA00023034"/>
    </source>
</evidence>
<dbReference type="Pfam" id="PF03567">
    <property type="entry name" value="Sulfotransfer_2"/>
    <property type="match status" value="1"/>
</dbReference>
<dbReference type="EC" id="2.8.2.-" evidence="9"/>
<name>A0ABD0JG56_9CAEN</name>
<keyword evidence="8 9" id="KW-0325">Glycoprotein</keyword>